<evidence type="ECO:0000313" key="1">
    <source>
        <dbReference type="EMBL" id="KAJ2800832.1"/>
    </source>
</evidence>
<protein>
    <submittedName>
        <fullName evidence="1">Uncharacterized protein</fullName>
    </submittedName>
</protein>
<comment type="caution">
    <text evidence="1">The sequence shown here is derived from an EMBL/GenBank/DDBJ whole genome shotgun (WGS) entry which is preliminary data.</text>
</comment>
<evidence type="ECO:0000313" key="2">
    <source>
        <dbReference type="Proteomes" id="UP001140087"/>
    </source>
</evidence>
<proteinExistence type="predicted"/>
<keyword evidence="2" id="KW-1185">Reference proteome</keyword>
<gene>
    <name evidence="1" type="ORF">H4R21_003021</name>
</gene>
<sequence>SVDTMLAFIKRLPKLSKLTFHNVYFSNIQADMSIPEANEDTAVAPLHTSLDGIAIGHDKEQHSLDTAVAVVKYLLLRIPTLARIHALQTPKSPVIDFVEAYAARYPHLSRVKLQLDDGRNSVFTRSGFDV</sequence>
<dbReference type="EMBL" id="JANBUN010000878">
    <property type="protein sequence ID" value="KAJ2800832.1"/>
    <property type="molecule type" value="Genomic_DNA"/>
</dbReference>
<organism evidence="1 2">
    <name type="scientific">Coemansia helicoidea</name>
    <dbReference type="NCBI Taxonomy" id="1286919"/>
    <lineage>
        <taxon>Eukaryota</taxon>
        <taxon>Fungi</taxon>
        <taxon>Fungi incertae sedis</taxon>
        <taxon>Zoopagomycota</taxon>
        <taxon>Kickxellomycotina</taxon>
        <taxon>Kickxellomycetes</taxon>
        <taxon>Kickxellales</taxon>
        <taxon>Kickxellaceae</taxon>
        <taxon>Coemansia</taxon>
    </lineage>
</organism>
<name>A0ACC1L5G0_9FUNG</name>
<reference evidence="1" key="1">
    <citation type="submission" date="2022-07" db="EMBL/GenBank/DDBJ databases">
        <title>Phylogenomic reconstructions and comparative analyses of Kickxellomycotina fungi.</title>
        <authorList>
            <person name="Reynolds N.K."/>
            <person name="Stajich J.E."/>
            <person name="Barry K."/>
            <person name="Grigoriev I.V."/>
            <person name="Crous P."/>
            <person name="Smith M.E."/>
        </authorList>
    </citation>
    <scope>NUCLEOTIDE SEQUENCE</scope>
    <source>
        <strain evidence="1">BCRC 34780</strain>
    </source>
</reference>
<dbReference type="Proteomes" id="UP001140087">
    <property type="component" value="Unassembled WGS sequence"/>
</dbReference>
<feature type="non-terminal residue" evidence="1">
    <location>
        <position position="1"/>
    </location>
</feature>
<accession>A0ACC1L5G0</accession>